<organism evidence="1 2">
    <name type="scientific">Mycovorax composti</name>
    <dbReference type="NCBI Taxonomy" id="2962693"/>
    <lineage>
        <taxon>Bacteria</taxon>
        <taxon>Pseudomonadati</taxon>
        <taxon>Bacteroidota</taxon>
        <taxon>Chitinophagia</taxon>
        <taxon>Chitinophagales</taxon>
        <taxon>Chitinophagaceae</taxon>
        <taxon>Mycovorax</taxon>
    </lineage>
</organism>
<dbReference type="Proteomes" id="UP001321305">
    <property type="component" value="Chromosome"/>
</dbReference>
<reference evidence="2" key="1">
    <citation type="submission" date="2024-01" db="EMBL/GenBank/DDBJ databases">
        <title>Mycovorax composti gen. nov. sp. nov., a member of the family Chitinophagaceae isolated from button mushroom compost.</title>
        <authorList>
            <person name="Thai M."/>
            <person name="Bell T.L."/>
            <person name="Kertesz M.A."/>
        </authorList>
    </citation>
    <scope>NUCLEOTIDE SEQUENCE [LARGE SCALE GENOMIC DNA]</scope>
    <source>
        <strain evidence="2">C216</strain>
    </source>
</reference>
<proteinExistence type="predicted"/>
<name>A0ABZ2EPA6_9BACT</name>
<dbReference type="EMBL" id="CP144143">
    <property type="protein sequence ID" value="WWC85081.1"/>
    <property type="molecule type" value="Genomic_DNA"/>
</dbReference>
<evidence type="ECO:0000313" key="2">
    <source>
        <dbReference type="Proteomes" id="UP001321305"/>
    </source>
</evidence>
<sequence length="62" mass="7210">MLQHLSASASDSEVCISPSESRKYNKTQYLAIFESYTQYVKKNALLFLKNLLDMPVWDKYDS</sequence>
<accession>A0ABZ2EPA6</accession>
<protein>
    <submittedName>
        <fullName evidence="1">Uncharacterized protein</fullName>
    </submittedName>
</protein>
<keyword evidence="2" id="KW-1185">Reference proteome</keyword>
<gene>
    <name evidence="1" type="ORF">PIECOFPK_02824</name>
</gene>
<evidence type="ECO:0000313" key="1">
    <source>
        <dbReference type="EMBL" id="WWC85081.1"/>
    </source>
</evidence>